<dbReference type="InterPro" id="IPR032675">
    <property type="entry name" value="LRR_dom_sf"/>
</dbReference>
<reference evidence="1 2" key="1">
    <citation type="journal article" date="2019" name="PLoS Negl. Trop. Dis.">
        <title>Whole genome sequencing of Entamoeba nuttalli reveals mammalian host-related molecular signatures and a novel octapeptide-repeat surface protein.</title>
        <authorList>
            <person name="Tanaka M."/>
            <person name="Makiuchi T."/>
            <person name="Komiyama T."/>
            <person name="Shiina T."/>
            <person name="Osaki K."/>
            <person name="Tachibana H."/>
        </authorList>
    </citation>
    <scope>NUCLEOTIDE SEQUENCE [LARGE SCALE GENOMIC DNA]</scope>
    <source>
        <strain evidence="1 2">P19-061405</strain>
    </source>
</reference>
<dbReference type="Proteomes" id="UP001628156">
    <property type="component" value="Unassembled WGS sequence"/>
</dbReference>
<proteinExistence type="predicted"/>
<accession>A0ABQ0D7D1</accession>
<evidence type="ECO:0008006" key="3">
    <source>
        <dbReference type="Google" id="ProtNLM"/>
    </source>
</evidence>
<gene>
    <name evidence="1" type="ORF">ENUP19_0003G0049</name>
</gene>
<organism evidence="1 2">
    <name type="scientific">Entamoeba nuttalli</name>
    <dbReference type="NCBI Taxonomy" id="412467"/>
    <lineage>
        <taxon>Eukaryota</taxon>
        <taxon>Amoebozoa</taxon>
        <taxon>Evosea</taxon>
        <taxon>Archamoebae</taxon>
        <taxon>Mastigamoebida</taxon>
        <taxon>Entamoebidae</taxon>
        <taxon>Entamoeba</taxon>
    </lineage>
</organism>
<dbReference type="SUPFAM" id="SSF52058">
    <property type="entry name" value="L domain-like"/>
    <property type="match status" value="2"/>
</dbReference>
<comment type="caution">
    <text evidence="1">The sequence shown here is derived from an EMBL/GenBank/DDBJ whole genome shotgun (WGS) entry which is preliminary data.</text>
</comment>
<keyword evidence="2" id="KW-1185">Reference proteome</keyword>
<protein>
    <recommendedName>
        <fullName evidence="3">Leucine rich repeat protein, BspA family protein</fullName>
    </recommendedName>
</protein>
<dbReference type="InterPro" id="IPR026906">
    <property type="entry name" value="LRR_5"/>
</dbReference>
<evidence type="ECO:0000313" key="1">
    <source>
        <dbReference type="EMBL" id="GAB1218761.1"/>
    </source>
</evidence>
<name>A0ABQ0D7D1_9EUKA</name>
<evidence type="ECO:0000313" key="2">
    <source>
        <dbReference type="Proteomes" id="UP001628156"/>
    </source>
</evidence>
<dbReference type="Pfam" id="PF13306">
    <property type="entry name" value="LRR_5"/>
    <property type="match status" value="3"/>
</dbReference>
<dbReference type="PANTHER" id="PTHR45661:SF3">
    <property type="entry name" value="IG-LIKE DOMAIN-CONTAINING PROTEIN"/>
    <property type="match status" value="1"/>
</dbReference>
<dbReference type="InterPro" id="IPR053139">
    <property type="entry name" value="Surface_bspA-like"/>
</dbReference>
<sequence length="490" mass="55780">MNKLTTQELIKVVDYFETFDDFKKLILCNKKIAKLMDEITLSPCHLPVEYLKFFPHLTKQQINRPEEEKIPGMKEYIILYPVSYHKYHKHSSNKQLHYTKIEFTSEDQKEFGTSIPSECTSINDNCFNNSDITEITLPRNIKHISLNSFLHCTQLKNVYVMTSNIFYPRVSYLMSKLITQTNGIMCNDIIFTLEDRIHSTLNDEKISNIAFVPKGIKEIGQSCFESCPQYEKISLPQTVRFIHVNAFTGCLFLQTITLPNDILSIDDFAFSNCVSLKEITLPPFLSKLGKNAFLGCTSLTSLVLGEYITSIDFCTFKDCSSLQKVHLPNHLISIEHRAFCGCRNLKELYLPPCLTSIGFCAFNECESMSVINLDHVSQIEGGAFSDCHRLKLIQIPLLTSIPEYCFSQCKELTQISFGNYLTSIQNNAFYKCIQLKTLLFPSSLVSIGSNSFSGCTGLSNFELPKTLTFIGENNFKSITINKKKDNCILV</sequence>
<dbReference type="PANTHER" id="PTHR45661">
    <property type="entry name" value="SURFACE ANTIGEN"/>
    <property type="match status" value="1"/>
</dbReference>
<dbReference type="EMBL" id="BAAFRS010000003">
    <property type="protein sequence ID" value="GAB1218761.1"/>
    <property type="molecule type" value="Genomic_DNA"/>
</dbReference>
<dbReference type="Gene3D" id="3.80.10.10">
    <property type="entry name" value="Ribonuclease Inhibitor"/>
    <property type="match status" value="5"/>
</dbReference>